<protein>
    <submittedName>
        <fullName evidence="6">ABC transporter ATP-binding protein</fullName>
    </submittedName>
</protein>
<comment type="similarity">
    <text evidence="1">Belongs to the ABC transporter superfamily.</text>
</comment>
<gene>
    <name evidence="6" type="ORF">D4A47_03040</name>
</gene>
<dbReference type="AlphaFoldDB" id="A0A498D3V9"/>
<dbReference type="NCBIfam" id="TIGR01727">
    <property type="entry name" value="oligo_HPY"/>
    <property type="match status" value="1"/>
</dbReference>
<evidence type="ECO:0000256" key="2">
    <source>
        <dbReference type="ARBA" id="ARBA00022448"/>
    </source>
</evidence>
<dbReference type="InterPro" id="IPR003439">
    <property type="entry name" value="ABC_transporter-like_ATP-bd"/>
</dbReference>
<dbReference type="InterPro" id="IPR003593">
    <property type="entry name" value="AAA+_ATPase"/>
</dbReference>
<evidence type="ECO:0000313" key="7">
    <source>
        <dbReference type="Proteomes" id="UP000276301"/>
    </source>
</evidence>
<dbReference type="CDD" id="cd03257">
    <property type="entry name" value="ABC_NikE_OppD_transporters"/>
    <property type="match status" value="1"/>
</dbReference>
<dbReference type="InterPro" id="IPR017871">
    <property type="entry name" value="ABC_transporter-like_CS"/>
</dbReference>
<proteinExistence type="inferred from homology"/>
<name>A0A498D3V9_9FIRM</name>
<dbReference type="PANTHER" id="PTHR43776">
    <property type="entry name" value="TRANSPORT ATP-BINDING PROTEIN"/>
    <property type="match status" value="1"/>
</dbReference>
<dbReference type="GO" id="GO:0015833">
    <property type="term" value="P:peptide transport"/>
    <property type="evidence" value="ECO:0007669"/>
    <property type="project" value="InterPro"/>
</dbReference>
<dbReference type="Pfam" id="PF00005">
    <property type="entry name" value="ABC_tran"/>
    <property type="match status" value="1"/>
</dbReference>
<evidence type="ECO:0000256" key="3">
    <source>
        <dbReference type="ARBA" id="ARBA00022741"/>
    </source>
</evidence>
<dbReference type="GO" id="GO:0016887">
    <property type="term" value="F:ATP hydrolysis activity"/>
    <property type="evidence" value="ECO:0007669"/>
    <property type="project" value="InterPro"/>
</dbReference>
<dbReference type="InterPro" id="IPR027417">
    <property type="entry name" value="P-loop_NTPase"/>
</dbReference>
<feature type="domain" description="ABC transporter" evidence="5">
    <location>
        <begin position="5"/>
        <end position="280"/>
    </location>
</feature>
<dbReference type="InterPro" id="IPR013563">
    <property type="entry name" value="Oligopep_ABC_C"/>
</dbReference>
<dbReference type="GO" id="GO:0055085">
    <property type="term" value="P:transmembrane transport"/>
    <property type="evidence" value="ECO:0007669"/>
    <property type="project" value="UniProtKB-ARBA"/>
</dbReference>
<evidence type="ECO:0000313" key="6">
    <source>
        <dbReference type="EMBL" id="RLL13880.1"/>
    </source>
</evidence>
<keyword evidence="3" id="KW-0547">Nucleotide-binding</keyword>
<dbReference type="Gene3D" id="3.40.50.300">
    <property type="entry name" value="P-loop containing nucleotide triphosphate hydrolases"/>
    <property type="match status" value="1"/>
</dbReference>
<dbReference type="EMBL" id="RCHT01000002">
    <property type="protein sequence ID" value="RLL13880.1"/>
    <property type="molecule type" value="Genomic_DNA"/>
</dbReference>
<sequence length="351" mass="39235">MSKLIQVEHLKQYFPVAGGKLFENRVVKAVDDVSFYIEKGETLGLVGESGCGKTTTGRTLLRLYEPTSGRIVYDGKPIFDSGDVPLTDENGEPQKDAAGRAVCGPKTVVNMMPYRRRMQIVFQDPYASLDPRMTVGDIIGEAIDIHKLCKSKQERHDRIIEMLRRVGLNSEHANRYPHEFSGGQRQRVGIARALAVDPEFIVCDEPISALDVSIQAQVVNMFEELQEQMGLTYLFIAHDLSVVKHISNRIGVMYLGKLVELADSSELTFHSVHPYTRSLISAIPVADPRLSRTRQRIVLEGDVPSPVNPPSGCRFRTRCPYATERCAQEEPAFRVVSPGHYAACHNLEQVK</sequence>
<dbReference type="PROSITE" id="PS00211">
    <property type="entry name" value="ABC_TRANSPORTER_1"/>
    <property type="match status" value="1"/>
</dbReference>
<dbReference type="InterPro" id="IPR050319">
    <property type="entry name" value="ABC_transp_ATP-bind"/>
</dbReference>
<dbReference type="PROSITE" id="PS50893">
    <property type="entry name" value="ABC_TRANSPORTER_2"/>
    <property type="match status" value="1"/>
</dbReference>
<keyword evidence="2" id="KW-0813">Transport</keyword>
<dbReference type="Pfam" id="PF08352">
    <property type="entry name" value="oligo_HPY"/>
    <property type="match status" value="1"/>
</dbReference>
<comment type="caution">
    <text evidence="6">The sequence shown here is derived from an EMBL/GenBank/DDBJ whole genome shotgun (WGS) entry which is preliminary data.</text>
</comment>
<dbReference type="PANTHER" id="PTHR43776:SF7">
    <property type="entry name" value="D,D-DIPEPTIDE TRANSPORT ATP-BINDING PROTEIN DDPF-RELATED"/>
    <property type="match status" value="1"/>
</dbReference>
<evidence type="ECO:0000256" key="4">
    <source>
        <dbReference type="ARBA" id="ARBA00022840"/>
    </source>
</evidence>
<accession>A0A498D3V9</accession>
<dbReference type="Proteomes" id="UP000276301">
    <property type="component" value="Unassembled WGS sequence"/>
</dbReference>
<keyword evidence="4 6" id="KW-0067">ATP-binding</keyword>
<evidence type="ECO:0000256" key="1">
    <source>
        <dbReference type="ARBA" id="ARBA00005417"/>
    </source>
</evidence>
<dbReference type="GO" id="GO:0005524">
    <property type="term" value="F:ATP binding"/>
    <property type="evidence" value="ECO:0007669"/>
    <property type="project" value="UniProtKB-KW"/>
</dbReference>
<dbReference type="SMART" id="SM00382">
    <property type="entry name" value="AAA"/>
    <property type="match status" value="1"/>
</dbReference>
<evidence type="ECO:0000259" key="5">
    <source>
        <dbReference type="PROSITE" id="PS50893"/>
    </source>
</evidence>
<organism evidence="6 7">
    <name type="scientific">Anaerotruncus massiliensis</name>
    <name type="common">ex Liu et al. 2021</name>
    <dbReference type="NCBI Taxonomy" id="2321404"/>
    <lineage>
        <taxon>Bacteria</taxon>
        <taxon>Bacillati</taxon>
        <taxon>Bacillota</taxon>
        <taxon>Clostridia</taxon>
        <taxon>Eubacteriales</taxon>
        <taxon>Oscillospiraceae</taxon>
        <taxon>Anaerotruncus</taxon>
    </lineage>
</organism>
<dbReference type="RefSeq" id="WP_121586095.1">
    <property type="nucleotide sequence ID" value="NZ_RCHT01000002.1"/>
</dbReference>
<keyword evidence="7" id="KW-1185">Reference proteome</keyword>
<reference evidence="6 7" key="1">
    <citation type="submission" date="2018-10" db="EMBL/GenBank/DDBJ databases">
        <title>Anaerotruncus faecis sp. nov., isolated from human feces.</title>
        <authorList>
            <person name="Wang Y.-J."/>
        </authorList>
    </citation>
    <scope>NUCLEOTIDE SEQUENCE [LARGE SCALE GENOMIC DNA]</scope>
    <source>
        <strain evidence="6 7">22A2-44</strain>
    </source>
</reference>
<dbReference type="SUPFAM" id="SSF52540">
    <property type="entry name" value="P-loop containing nucleoside triphosphate hydrolases"/>
    <property type="match status" value="1"/>
</dbReference>